<dbReference type="EMBL" id="JAVLSJ010000024">
    <property type="protein sequence ID" value="MDR9851857.1"/>
    <property type="molecule type" value="Genomic_DNA"/>
</dbReference>
<sequence length="286" mass="32205">MSLLCAASARAQSPAANAQVIEIKLADLHEDNPLINYRKAVLELAMRASGRPFSIKGCQVANVATSDQRYVQLIQAGQYCNLITTSAGSGMTRTLESIPFPIYLGGGGYRVLLANRESFERARSIRTLDDLRAFTIGSGIGWVDTSIMQANQLKVAQGNYLNLFEMLKAGRFDFYNRSIFEATSELETYDPGHRLAIVPDLVLYYPTDLFFYTSPGRDDIRDALLDGLKKIHRNGALLDLIQKHSSTRQVHQAMRGTRPRVIELHNDRLTPIERQAIETYRMDWFK</sequence>
<evidence type="ECO:0000313" key="1">
    <source>
        <dbReference type="EMBL" id="MDR9851857.1"/>
    </source>
</evidence>
<comment type="caution">
    <text evidence="1">The sequence shown here is derived from an EMBL/GenBank/DDBJ whole genome shotgun (WGS) entry which is preliminary data.</text>
</comment>
<evidence type="ECO:0008006" key="3">
    <source>
        <dbReference type="Google" id="ProtNLM"/>
    </source>
</evidence>
<dbReference type="SUPFAM" id="SSF53850">
    <property type="entry name" value="Periplasmic binding protein-like II"/>
    <property type="match status" value="1"/>
</dbReference>
<name>A0ABU2EVX2_9BURK</name>
<proteinExistence type="predicted"/>
<organism evidence="1 2">
    <name type="scientific">Herbaspirillum huttiense subsp. lycopersici</name>
    <dbReference type="NCBI Taxonomy" id="3074428"/>
    <lineage>
        <taxon>Bacteria</taxon>
        <taxon>Pseudomonadati</taxon>
        <taxon>Pseudomonadota</taxon>
        <taxon>Betaproteobacteria</taxon>
        <taxon>Burkholderiales</taxon>
        <taxon>Oxalobacteraceae</taxon>
        <taxon>Herbaspirillum</taxon>
    </lineage>
</organism>
<dbReference type="RefSeq" id="WP_310841699.1">
    <property type="nucleotide sequence ID" value="NZ_JAVLSJ010000024.1"/>
</dbReference>
<reference evidence="1" key="1">
    <citation type="submission" date="2023-09" db="EMBL/GenBank/DDBJ databases">
        <title>Description of first Herbaspirillum huttiense subsp. nephrolepsisexaltata and Herbaspirillum huttiense subsp. lycopersicon.</title>
        <authorList>
            <person name="Poudel M."/>
            <person name="Sharma A."/>
            <person name="Goss E."/>
            <person name="Tapia J.H."/>
            <person name="Harmon C.M."/>
            <person name="Jones J.B."/>
        </authorList>
    </citation>
    <scope>NUCLEOTIDE SEQUENCE</scope>
    <source>
        <strain evidence="1">SE1</strain>
    </source>
</reference>
<dbReference type="Proteomes" id="UP001246576">
    <property type="component" value="Unassembled WGS sequence"/>
</dbReference>
<protein>
    <recommendedName>
        <fullName evidence="3">ABC transporter substrate-binding protein</fullName>
    </recommendedName>
</protein>
<accession>A0ABU2EVX2</accession>
<evidence type="ECO:0000313" key="2">
    <source>
        <dbReference type="Proteomes" id="UP001246576"/>
    </source>
</evidence>
<keyword evidence="2" id="KW-1185">Reference proteome</keyword>
<gene>
    <name evidence="1" type="ORF">RI048_26775</name>
</gene>